<sequence length="137" mass="15501">MYCLHRTNTSSVIAQVWNIWVLSIITPTDKPTLATKENRQETEGIDKETTERSVNEQKCGASSTMKYTKDLCKFVIDGGVAALSKYASNQFSNFPLTMMRQDCRLECKERLKKIIDQTIISVFIKVVRGLGIVTKCT</sequence>
<gene>
    <name evidence="1" type="ORF">E2986_12985</name>
</gene>
<dbReference type="Proteomes" id="UP000655588">
    <property type="component" value="Unassembled WGS sequence"/>
</dbReference>
<keyword evidence="2" id="KW-1185">Reference proteome</keyword>
<organism evidence="1 2">
    <name type="scientific">Frieseomelitta varia</name>
    <dbReference type="NCBI Taxonomy" id="561572"/>
    <lineage>
        <taxon>Eukaryota</taxon>
        <taxon>Metazoa</taxon>
        <taxon>Ecdysozoa</taxon>
        <taxon>Arthropoda</taxon>
        <taxon>Hexapoda</taxon>
        <taxon>Insecta</taxon>
        <taxon>Pterygota</taxon>
        <taxon>Neoptera</taxon>
        <taxon>Endopterygota</taxon>
        <taxon>Hymenoptera</taxon>
        <taxon>Apocrita</taxon>
        <taxon>Aculeata</taxon>
        <taxon>Apoidea</taxon>
        <taxon>Anthophila</taxon>
        <taxon>Apidae</taxon>
        <taxon>Frieseomelitta</taxon>
    </lineage>
</organism>
<evidence type="ECO:0000313" key="2">
    <source>
        <dbReference type="Proteomes" id="UP000655588"/>
    </source>
</evidence>
<evidence type="ECO:0000313" key="1">
    <source>
        <dbReference type="EMBL" id="KAF3424058.1"/>
    </source>
</evidence>
<comment type="caution">
    <text evidence="1">The sequence shown here is derived from an EMBL/GenBank/DDBJ whole genome shotgun (WGS) entry which is preliminary data.</text>
</comment>
<dbReference type="EMBL" id="WNWW01000501">
    <property type="protein sequence ID" value="KAF3424058.1"/>
    <property type="molecule type" value="Genomic_DNA"/>
</dbReference>
<protein>
    <submittedName>
        <fullName evidence="1">Uncharacterized protein</fullName>
    </submittedName>
</protein>
<accession>A0A833RPJ2</accession>
<reference evidence="1" key="1">
    <citation type="submission" date="2019-11" db="EMBL/GenBank/DDBJ databases">
        <title>The nuclear and mitochondrial genomes of Frieseomelitta varia - a highly eusocial stingless bee (Meliponini) with a permanently sterile worker caste.</title>
        <authorList>
            <person name="Freitas F.C.P."/>
            <person name="Lourenco A.P."/>
            <person name="Nunes F.M.F."/>
            <person name="Paschoal A.R."/>
            <person name="Abreu F.C.P."/>
            <person name="Barbin F.O."/>
            <person name="Bataglia L."/>
            <person name="Cardoso-Junior C.A.M."/>
            <person name="Cervoni M.S."/>
            <person name="Silva S.R."/>
            <person name="Dalarmi F."/>
            <person name="Del Lama M.A."/>
            <person name="Depintor T.S."/>
            <person name="Ferreira K.M."/>
            <person name="Goria P.S."/>
            <person name="Jaskot M.C."/>
            <person name="Lago D.C."/>
            <person name="Luna-Lucena D."/>
            <person name="Moda L.M."/>
            <person name="Nascimento L."/>
            <person name="Pedrino M."/>
            <person name="Rabico F.O."/>
            <person name="Sanches F.C."/>
            <person name="Santos D.E."/>
            <person name="Santos C.G."/>
            <person name="Vieira J."/>
            <person name="Lopes T.F."/>
            <person name="Barchuk A.R."/>
            <person name="Hartfelder K."/>
            <person name="Simoes Z.L.P."/>
            <person name="Bitondi M.M.G."/>
            <person name="Pinheiro D.G."/>
        </authorList>
    </citation>
    <scope>NUCLEOTIDE SEQUENCE</scope>
    <source>
        <strain evidence="1">USP_RPSP 00005682</strain>
        <tissue evidence="1">Whole individual</tissue>
    </source>
</reference>
<name>A0A833RPJ2_9HYME</name>
<dbReference type="AlphaFoldDB" id="A0A833RPJ2"/>
<proteinExistence type="predicted"/>